<dbReference type="AlphaFoldDB" id="A0A0D8HIB1"/>
<keyword evidence="2" id="KW-1185">Reference proteome</keyword>
<sequence>MIELVKTNSRSNCIQFNLENRLPPNGSLQRDHRIPNTQISTVATRCNTSLSRRGGNVTSKRQIRLNGQKLPPPNKLLGLNVTDLSQNSQVKVAQDLSIEPSCENI</sequence>
<gene>
    <name evidence="1" type="ORF">AXFE_14580</name>
</gene>
<organism evidence="1 2">
    <name type="scientific">Acidithrix ferrooxidans</name>
    <dbReference type="NCBI Taxonomy" id="1280514"/>
    <lineage>
        <taxon>Bacteria</taxon>
        <taxon>Bacillati</taxon>
        <taxon>Actinomycetota</taxon>
        <taxon>Acidimicrobiia</taxon>
        <taxon>Acidimicrobiales</taxon>
        <taxon>Acidimicrobiaceae</taxon>
        <taxon>Acidithrix</taxon>
    </lineage>
</organism>
<comment type="caution">
    <text evidence="1">The sequence shown here is derived from an EMBL/GenBank/DDBJ whole genome shotgun (WGS) entry which is preliminary data.</text>
</comment>
<accession>A0A0D8HIB1</accession>
<dbReference type="STRING" id="1280514.AXFE_14580"/>
<name>A0A0D8HIB1_9ACTN</name>
<evidence type="ECO:0000313" key="1">
    <source>
        <dbReference type="EMBL" id="KJF17663.1"/>
    </source>
</evidence>
<reference evidence="1 2" key="1">
    <citation type="submission" date="2015-01" db="EMBL/GenBank/DDBJ databases">
        <title>Draft genome of the acidophilic iron oxidizer Acidithrix ferrooxidans strain Py-F3.</title>
        <authorList>
            <person name="Poehlein A."/>
            <person name="Eisen S."/>
            <person name="Schloemann M."/>
            <person name="Johnson B.D."/>
            <person name="Daniel R."/>
            <person name="Muehling M."/>
        </authorList>
    </citation>
    <scope>NUCLEOTIDE SEQUENCE [LARGE SCALE GENOMIC DNA]</scope>
    <source>
        <strain evidence="1 2">Py-F3</strain>
    </source>
</reference>
<dbReference type="Proteomes" id="UP000032360">
    <property type="component" value="Unassembled WGS sequence"/>
</dbReference>
<dbReference type="EMBL" id="JXYS01000032">
    <property type="protein sequence ID" value="KJF17663.1"/>
    <property type="molecule type" value="Genomic_DNA"/>
</dbReference>
<proteinExistence type="predicted"/>
<protein>
    <submittedName>
        <fullName evidence="1">Uncharacterized protein</fullName>
    </submittedName>
</protein>
<evidence type="ECO:0000313" key="2">
    <source>
        <dbReference type="Proteomes" id="UP000032360"/>
    </source>
</evidence>